<gene>
    <name evidence="3" type="ORF">SCHCODRAFT_258342</name>
</gene>
<keyword evidence="2" id="KW-0472">Membrane</keyword>
<keyword evidence="2" id="KW-0812">Transmembrane</keyword>
<dbReference type="OrthoDB" id="2965267at2759"/>
<dbReference type="EMBL" id="GL377311">
    <property type="protein sequence ID" value="EFI93350.1"/>
    <property type="molecule type" value="Genomic_DNA"/>
</dbReference>
<proteinExistence type="predicted"/>
<organism evidence="4">
    <name type="scientific">Schizophyllum commune (strain H4-8 / FGSC 9210)</name>
    <name type="common">Split gill fungus</name>
    <dbReference type="NCBI Taxonomy" id="578458"/>
    <lineage>
        <taxon>Eukaryota</taxon>
        <taxon>Fungi</taxon>
        <taxon>Dikarya</taxon>
        <taxon>Basidiomycota</taxon>
        <taxon>Agaricomycotina</taxon>
        <taxon>Agaricomycetes</taxon>
        <taxon>Agaricomycetidae</taxon>
        <taxon>Agaricales</taxon>
        <taxon>Schizophyllaceae</taxon>
        <taxon>Schizophyllum</taxon>
    </lineage>
</organism>
<dbReference type="KEGG" id="scm:SCHCO_02638251"/>
<sequence>MTPEEDRLLYAFGRNEMKNVVVMFFMAVAYGVFLCLTPLALLIMLRRARSRTILIQIGVILLLFASVTINTACVLAVILLQLSRGFTRNLDEPILQRFRAADHETLWMFVYQTWAQPIQFIAGDSIIVWRAWIFWRGRRGVQYALLVVLIADAAMAIAFGVWTTEKIYDTIRDPGMGAAILGASTFLSFGTNLFSTAAIALRAWQNHRQLAATFSFSGVAGHGQNIRRLESAFFILVESGALLCLCQFVYAILSVLDGHNGSPLDWGTSMMGTLSQMLAALNPVLVILLVRLRFSMIDSDSELSTTTTTTRGLTHVERIALSQRSRSLDLDSQGPKTPVKESAPWKDGEARATWKDSEARAAWRDIPKSEEPWQEPSLYTHASIDGVVVQTVTTQHAL</sequence>
<feature type="transmembrane region" description="Helical" evidence="2">
    <location>
        <begin position="57"/>
        <end position="80"/>
    </location>
</feature>
<feature type="transmembrane region" description="Helical" evidence="2">
    <location>
        <begin position="176"/>
        <end position="201"/>
    </location>
</feature>
<feature type="transmembrane region" description="Helical" evidence="2">
    <location>
        <begin position="144"/>
        <end position="164"/>
    </location>
</feature>
<keyword evidence="4" id="KW-1185">Reference proteome</keyword>
<evidence type="ECO:0000256" key="2">
    <source>
        <dbReference type="SAM" id="Phobius"/>
    </source>
</evidence>
<keyword evidence="2" id="KW-1133">Transmembrane helix</keyword>
<accession>D8QF51</accession>
<feature type="transmembrane region" description="Helical" evidence="2">
    <location>
        <begin position="273"/>
        <end position="292"/>
    </location>
</feature>
<reference evidence="3 4" key="1">
    <citation type="journal article" date="2010" name="Nat. Biotechnol.">
        <title>Genome sequence of the model mushroom Schizophyllum commune.</title>
        <authorList>
            <person name="Ohm R.A."/>
            <person name="de Jong J.F."/>
            <person name="Lugones L.G."/>
            <person name="Aerts A."/>
            <person name="Kothe E."/>
            <person name="Stajich J.E."/>
            <person name="de Vries R.P."/>
            <person name="Record E."/>
            <person name="Levasseur A."/>
            <person name="Baker S.E."/>
            <person name="Bartholomew K.A."/>
            <person name="Coutinho P.M."/>
            <person name="Erdmann S."/>
            <person name="Fowler T.J."/>
            <person name="Gathman A.C."/>
            <person name="Lombard V."/>
            <person name="Henrissat B."/>
            <person name="Knabe N."/>
            <person name="Kuees U."/>
            <person name="Lilly W.W."/>
            <person name="Lindquist E."/>
            <person name="Lucas S."/>
            <person name="Magnuson J.K."/>
            <person name="Piumi F."/>
            <person name="Raudaskoski M."/>
            <person name="Salamov A."/>
            <person name="Schmutz J."/>
            <person name="Schwarze F.W.M.R."/>
            <person name="vanKuyk P.A."/>
            <person name="Horton J.S."/>
            <person name="Grigoriev I.V."/>
            <person name="Woesten H.A.B."/>
        </authorList>
    </citation>
    <scope>NUCLEOTIDE SEQUENCE [LARGE SCALE GENOMIC DNA]</scope>
    <source>
        <strain evidence="4">H4-8 / FGSC 9210</strain>
    </source>
</reference>
<feature type="transmembrane region" description="Helical" evidence="2">
    <location>
        <begin position="232"/>
        <end position="253"/>
    </location>
</feature>
<protein>
    <submittedName>
        <fullName evidence="3">Expressed protein</fullName>
    </submittedName>
</protein>
<feature type="region of interest" description="Disordered" evidence="1">
    <location>
        <begin position="326"/>
        <end position="351"/>
    </location>
</feature>
<feature type="transmembrane region" description="Helical" evidence="2">
    <location>
        <begin position="20"/>
        <end position="45"/>
    </location>
</feature>
<evidence type="ECO:0000256" key="1">
    <source>
        <dbReference type="SAM" id="MobiDB-lite"/>
    </source>
</evidence>
<dbReference type="HOGENOM" id="CLU_692904_0_0_1"/>
<dbReference type="AlphaFoldDB" id="D8QF51"/>
<evidence type="ECO:0000313" key="3">
    <source>
        <dbReference type="EMBL" id="EFI93350.1"/>
    </source>
</evidence>
<dbReference type="OMA" id="NASPWIC"/>
<dbReference type="VEuPathDB" id="FungiDB:SCHCODRAFT_02638251"/>
<dbReference type="InParanoid" id="D8QF51"/>
<evidence type="ECO:0000313" key="4">
    <source>
        <dbReference type="Proteomes" id="UP000007431"/>
    </source>
</evidence>
<name>D8QF51_SCHCM</name>
<dbReference type="GeneID" id="9592023"/>
<dbReference type="Proteomes" id="UP000007431">
    <property type="component" value="Unassembled WGS sequence"/>
</dbReference>